<organism evidence="3 4">
    <name type="scientific">Meloidogyne hapla</name>
    <name type="common">Root-knot nematode worm</name>
    <dbReference type="NCBI Taxonomy" id="6305"/>
    <lineage>
        <taxon>Eukaryota</taxon>
        <taxon>Metazoa</taxon>
        <taxon>Ecdysozoa</taxon>
        <taxon>Nematoda</taxon>
        <taxon>Chromadorea</taxon>
        <taxon>Rhabditida</taxon>
        <taxon>Tylenchina</taxon>
        <taxon>Tylenchomorpha</taxon>
        <taxon>Tylenchoidea</taxon>
        <taxon>Meloidogynidae</taxon>
        <taxon>Meloidogyninae</taxon>
        <taxon>Meloidogyne</taxon>
    </lineage>
</organism>
<keyword evidence="2" id="KW-0732">Signal</keyword>
<evidence type="ECO:0000256" key="1">
    <source>
        <dbReference type="SAM" id="MobiDB-lite"/>
    </source>
</evidence>
<accession>A0A1I8B236</accession>
<evidence type="ECO:0000313" key="3">
    <source>
        <dbReference type="Proteomes" id="UP000095281"/>
    </source>
</evidence>
<protein>
    <submittedName>
        <fullName evidence="4">Uncharacterized protein</fullName>
    </submittedName>
</protein>
<reference evidence="4" key="1">
    <citation type="submission" date="2016-11" db="UniProtKB">
        <authorList>
            <consortium name="WormBaseParasite"/>
        </authorList>
    </citation>
    <scope>IDENTIFICATION</scope>
</reference>
<dbReference type="WBParaSite" id="MhA1_Contig1224.frz3.gene5">
    <property type="protein sequence ID" value="MhA1_Contig1224.frz3.gene5"/>
    <property type="gene ID" value="MhA1_Contig1224.frz3.gene5"/>
</dbReference>
<name>A0A1I8B236_MELHA</name>
<dbReference type="Proteomes" id="UP000095281">
    <property type="component" value="Unplaced"/>
</dbReference>
<feature type="region of interest" description="Disordered" evidence="1">
    <location>
        <begin position="110"/>
        <end position="129"/>
    </location>
</feature>
<evidence type="ECO:0000256" key="2">
    <source>
        <dbReference type="SAM" id="SignalP"/>
    </source>
</evidence>
<dbReference type="AlphaFoldDB" id="A0A1I8B236"/>
<feature type="signal peptide" evidence="2">
    <location>
        <begin position="1"/>
        <end position="20"/>
    </location>
</feature>
<proteinExistence type="predicted"/>
<feature type="compositionally biased region" description="Basic and acidic residues" evidence="1">
    <location>
        <begin position="119"/>
        <end position="129"/>
    </location>
</feature>
<keyword evidence="3" id="KW-1185">Reference proteome</keyword>
<evidence type="ECO:0000313" key="4">
    <source>
        <dbReference type="WBParaSite" id="MhA1_Contig1224.frz3.gene5"/>
    </source>
</evidence>
<feature type="chain" id="PRO_5009315344" evidence="2">
    <location>
        <begin position="21"/>
        <end position="155"/>
    </location>
</feature>
<sequence length="155" mass="18570">MSLIFSFYFLIILLINLTSSTLNKEYQKQEQQVLLNPVMRSLIRQRLNKLLKEEKGNFLLGQRNDQQNINSDIQQIGRRESNMRYIPLNCFFSPVTCRLPIIGVKRKQRRQNLRNKKQKNNEDENKIEEREEPKVGRYFLALTYFSSPQTFLARR</sequence>